<protein>
    <submittedName>
        <fullName evidence="3">Unannotated protein</fullName>
    </submittedName>
</protein>
<dbReference type="EMBL" id="CAFBMG010000003">
    <property type="protein sequence ID" value="CAB4888794.1"/>
    <property type="molecule type" value="Genomic_DNA"/>
</dbReference>
<dbReference type="AlphaFoldDB" id="A0A6J7F580"/>
<gene>
    <name evidence="1" type="ORF">UFOPK1358_00426</name>
    <name evidence="2" type="ORF">UFOPK2766_00345</name>
    <name evidence="3" type="ORF">UFOPK3519_00064</name>
</gene>
<sequence length="137" mass="14822">MQVAAKKFLSRFSDPYADPAEDRSRLRFAGGLFFMGILHFVLPKQFEKAVPSWFPDPKAAVALSGVAELGSGALLAIPKTRKAGGWLATATLVAVYPANVQMAIDATRAGSKPAAVAAWLRLPLQFPMIAKAFRYTR</sequence>
<dbReference type="PANTHER" id="PTHR36974:SF1">
    <property type="entry name" value="DOXX FAMILY MEMBRANE PROTEIN"/>
    <property type="match status" value="1"/>
</dbReference>
<accession>A0A6J7F580</accession>
<dbReference type="EMBL" id="CAEZYU010000009">
    <property type="protein sequence ID" value="CAB4731443.1"/>
    <property type="molecule type" value="Genomic_DNA"/>
</dbReference>
<dbReference type="PANTHER" id="PTHR36974">
    <property type="entry name" value="MEMBRANE PROTEIN-RELATED"/>
    <property type="match status" value="1"/>
</dbReference>
<evidence type="ECO:0000313" key="1">
    <source>
        <dbReference type="EMBL" id="CAB4531937.1"/>
    </source>
</evidence>
<organism evidence="3">
    <name type="scientific">freshwater metagenome</name>
    <dbReference type="NCBI Taxonomy" id="449393"/>
    <lineage>
        <taxon>unclassified sequences</taxon>
        <taxon>metagenomes</taxon>
        <taxon>ecological metagenomes</taxon>
    </lineage>
</organism>
<proteinExistence type="predicted"/>
<dbReference type="EMBL" id="CAEZSF010000025">
    <property type="protein sequence ID" value="CAB4531937.1"/>
    <property type="molecule type" value="Genomic_DNA"/>
</dbReference>
<reference evidence="3" key="1">
    <citation type="submission" date="2020-05" db="EMBL/GenBank/DDBJ databases">
        <authorList>
            <person name="Chiriac C."/>
            <person name="Salcher M."/>
            <person name="Ghai R."/>
            <person name="Kavagutti S V."/>
        </authorList>
    </citation>
    <scope>NUCLEOTIDE SEQUENCE</scope>
</reference>
<evidence type="ECO:0000313" key="3">
    <source>
        <dbReference type="EMBL" id="CAB4888794.1"/>
    </source>
</evidence>
<evidence type="ECO:0000313" key="2">
    <source>
        <dbReference type="EMBL" id="CAB4731443.1"/>
    </source>
</evidence>
<name>A0A6J7F580_9ZZZZ</name>